<keyword evidence="2" id="KW-0349">Heme</keyword>
<gene>
    <name evidence="10" type="ORF">MNBD_UNCLBAC01-1429</name>
</gene>
<proteinExistence type="predicted"/>
<feature type="domain" description="Nitrite/Sulfite reductase ferredoxin-like" evidence="9">
    <location>
        <begin position="46"/>
        <end position="112"/>
    </location>
</feature>
<dbReference type="InterPro" id="IPR045854">
    <property type="entry name" value="NO2/SO3_Rdtase_4Fe4S_sf"/>
</dbReference>
<dbReference type="InterPro" id="IPR001455">
    <property type="entry name" value="TusA-like"/>
</dbReference>
<keyword evidence="5" id="KW-0408">Iron</keyword>
<dbReference type="Gene3D" id="3.90.480.10">
    <property type="entry name" value="Sulfite Reductase Hemoprotein,Domain 2"/>
    <property type="match status" value="1"/>
</dbReference>
<organism evidence="10">
    <name type="scientific">hydrothermal vent metagenome</name>
    <dbReference type="NCBI Taxonomy" id="652676"/>
    <lineage>
        <taxon>unclassified sequences</taxon>
        <taxon>metagenomes</taxon>
        <taxon>ecological metagenomes</taxon>
    </lineage>
</organism>
<dbReference type="CDD" id="cd00291">
    <property type="entry name" value="SirA_YedF_YeeD"/>
    <property type="match status" value="1"/>
</dbReference>
<dbReference type="PANTHER" id="PTHR32439">
    <property type="entry name" value="FERREDOXIN--NITRITE REDUCTASE, CHLOROPLASTIC"/>
    <property type="match status" value="1"/>
</dbReference>
<evidence type="ECO:0000256" key="3">
    <source>
        <dbReference type="ARBA" id="ARBA00022723"/>
    </source>
</evidence>
<evidence type="ECO:0000256" key="4">
    <source>
        <dbReference type="ARBA" id="ARBA00023002"/>
    </source>
</evidence>
<protein>
    <submittedName>
        <fullName evidence="10">Ferredoxin--sulfite reductase</fullName>
        <ecNumber evidence="10">1.8.7.1</ecNumber>
    </submittedName>
</protein>
<reference evidence="10" key="1">
    <citation type="submission" date="2018-06" db="EMBL/GenBank/DDBJ databases">
        <authorList>
            <person name="Zhirakovskaya E."/>
        </authorList>
    </citation>
    <scope>NUCLEOTIDE SEQUENCE</scope>
</reference>
<accession>A0A3B1D267</accession>
<evidence type="ECO:0000313" key="10">
    <source>
        <dbReference type="EMBL" id="VAX36249.1"/>
    </source>
</evidence>
<evidence type="ECO:0000256" key="1">
    <source>
        <dbReference type="ARBA" id="ARBA00022485"/>
    </source>
</evidence>
<evidence type="ECO:0000256" key="2">
    <source>
        <dbReference type="ARBA" id="ARBA00022617"/>
    </source>
</evidence>
<dbReference type="GO" id="GO:0020037">
    <property type="term" value="F:heme binding"/>
    <property type="evidence" value="ECO:0007669"/>
    <property type="project" value="InterPro"/>
</dbReference>
<keyword evidence="6" id="KW-0411">Iron-sulfur</keyword>
<dbReference type="SUPFAM" id="SSF56014">
    <property type="entry name" value="Nitrite and sulphite reductase 4Fe-4S domain-like"/>
    <property type="match status" value="2"/>
</dbReference>
<dbReference type="InterPro" id="IPR006066">
    <property type="entry name" value="NO2/SO3_Rdtase_FeS/sirohaem_BS"/>
</dbReference>
<dbReference type="InterPro" id="IPR051329">
    <property type="entry name" value="NIR_SIR_4Fe-4S"/>
</dbReference>
<dbReference type="Pfam" id="PF01206">
    <property type="entry name" value="TusA"/>
    <property type="match status" value="1"/>
</dbReference>
<dbReference type="PROSITE" id="PS00365">
    <property type="entry name" value="NIR_SIR"/>
    <property type="match status" value="1"/>
</dbReference>
<dbReference type="Pfam" id="PF01077">
    <property type="entry name" value="NIR_SIR"/>
    <property type="match status" value="2"/>
</dbReference>
<dbReference type="GO" id="GO:0051539">
    <property type="term" value="F:4 iron, 4 sulfur cluster binding"/>
    <property type="evidence" value="ECO:0007669"/>
    <property type="project" value="UniProtKB-KW"/>
</dbReference>
<feature type="domain" description="UPF0033" evidence="8">
    <location>
        <begin position="739"/>
        <end position="805"/>
    </location>
</feature>
<evidence type="ECO:0000256" key="5">
    <source>
        <dbReference type="ARBA" id="ARBA00023004"/>
    </source>
</evidence>
<dbReference type="SUPFAM" id="SSF64307">
    <property type="entry name" value="SirA-like"/>
    <property type="match status" value="1"/>
</dbReference>
<dbReference type="GO" id="GO:0046872">
    <property type="term" value="F:metal ion binding"/>
    <property type="evidence" value="ECO:0007669"/>
    <property type="project" value="UniProtKB-KW"/>
</dbReference>
<keyword evidence="1" id="KW-0004">4Fe-4S</keyword>
<dbReference type="GO" id="GO:0050311">
    <property type="term" value="F:sulfite reductase (ferredoxin) activity"/>
    <property type="evidence" value="ECO:0007669"/>
    <property type="project" value="UniProtKB-EC"/>
</dbReference>
<dbReference type="PANTHER" id="PTHR32439:SF9">
    <property type="entry name" value="BLR3264 PROTEIN"/>
    <property type="match status" value="1"/>
</dbReference>
<dbReference type="PRINTS" id="PR00397">
    <property type="entry name" value="SIROHAEM"/>
</dbReference>
<evidence type="ECO:0000256" key="6">
    <source>
        <dbReference type="ARBA" id="ARBA00023014"/>
    </source>
</evidence>
<dbReference type="Gene3D" id="3.30.110.40">
    <property type="entry name" value="TusA-like domain"/>
    <property type="match status" value="1"/>
</dbReference>
<dbReference type="InterPro" id="IPR006067">
    <property type="entry name" value="NO2/SO3_Rdtase_4Fe4S_dom"/>
</dbReference>
<feature type="domain" description="Nitrite/Sulfite reductase ferredoxin-like" evidence="9">
    <location>
        <begin position="318"/>
        <end position="379"/>
    </location>
</feature>
<sequence>MSSTCYELPEGLDEAIIDFEEVVEQFKKGEMSLTEFKVVRVPFGVYEQRKHDTYMIRIRCGGAVIEPLQLKKLGEISNVHSSDYVHLTTRQEIQLHYALVDNIIPVMHELKSVGLLSRGGGGNTVRNIMSAVDSGIIEGEAFDVTPYAIALTTRLITEDDSWNLPRKFKITFSGESADCNHATIHDLGYIAKMKDGKKGFKVYIAGGCGAKTGLGNVLFDFIDDTEVYNIAKATKNLFYKNGDRRNKHASRLRFLWKKLGEETFLKKWNEEYDAVKKENYPPLTIEELNSEAIDPNFEVEQPSDQKDFDLWEKRFVTEQKQKGQYSIIVPIHLGHLDNAQAIALGDYLNPFGKNTIRIAKDQNLHVRNILEKYLPNFYNFLKINFKNFNRPLILDKMIACAGASTCQLGICLSPGTATATQRILSESNLDLDVVSDAKVHISGCPNSCGMHHAADLGFFGKVARAPQNHVIPSFNVLVGAKLKDGDTELAQKIGDIAARRAPDLIKETFEAYISKKDNFQSFNAYVRSDEGKEAIKGICNSYKEIPELSEDKSYYRDWGTDNLFSSAGRGKGECSAGIFDLIELDLGNIQQNRKLVEEINENGGSDEQKAQLLKDITFYCSRNLLVTRGVQPKHEQQAYDLFREHFINEDLVDASFDELLKLAETKQLNAFLNKEDQVIALADRLKLLFDVMTPGFQFNLPDDQIIKNAQKIEIKKLNPTETPSATDEALNIKAKTVKDFRGVACPMNFVKTKMELSKLQTKDILEIWLDDGAPIQNVPGSVRQEGHKILEETKTGEYWTVLIEKN</sequence>
<dbReference type="InterPro" id="IPR036136">
    <property type="entry name" value="Nit/Sulf_reduc_fer-like_dom_sf"/>
</dbReference>
<dbReference type="SUPFAM" id="SSF55124">
    <property type="entry name" value="Nitrite/Sulfite reductase N-terminal domain-like"/>
    <property type="match status" value="2"/>
</dbReference>
<dbReference type="InterPro" id="IPR005117">
    <property type="entry name" value="NiRdtase/SiRdtase_haem-b_fer"/>
</dbReference>
<evidence type="ECO:0000259" key="8">
    <source>
        <dbReference type="Pfam" id="PF01206"/>
    </source>
</evidence>
<evidence type="ECO:0000259" key="7">
    <source>
        <dbReference type="Pfam" id="PF01077"/>
    </source>
</evidence>
<name>A0A3B1D267_9ZZZZ</name>
<feature type="domain" description="Nitrite/sulphite reductase 4Fe-4S" evidence="7">
    <location>
        <begin position="437"/>
        <end position="516"/>
    </location>
</feature>
<keyword evidence="3" id="KW-0479">Metal-binding</keyword>
<dbReference type="AlphaFoldDB" id="A0A3B1D267"/>
<feature type="domain" description="Nitrite/sulphite reductase 4Fe-4S" evidence="7">
    <location>
        <begin position="122"/>
        <end position="272"/>
    </location>
</feature>
<keyword evidence="4 10" id="KW-0560">Oxidoreductase</keyword>
<dbReference type="Pfam" id="PF03460">
    <property type="entry name" value="NIR_SIR_ferr"/>
    <property type="match status" value="2"/>
</dbReference>
<evidence type="ECO:0000259" key="9">
    <source>
        <dbReference type="Pfam" id="PF03460"/>
    </source>
</evidence>
<dbReference type="EC" id="1.8.7.1" evidence="10"/>
<dbReference type="InterPro" id="IPR036868">
    <property type="entry name" value="TusA-like_sf"/>
</dbReference>
<dbReference type="EMBL" id="UOGJ01000089">
    <property type="protein sequence ID" value="VAX36249.1"/>
    <property type="molecule type" value="Genomic_DNA"/>
</dbReference>
<dbReference type="Gene3D" id="3.30.413.10">
    <property type="entry name" value="Sulfite Reductase Hemoprotein, domain 1"/>
    <property type="match status" value="2"/>
</dbReference>